<dbReference type="PROSITE" id="PS50222">
    <property type="entry name" value="EF_HAND_2"/>
    <property type="match status" value="2"/>
</dbReference>
<dbReference type="EMBL" id="LODT01000028">
    <property type="protein sequence ID" value="KYQ93199.1"/>
    <property type="molecule type" value="Genomic_DNA"/>
</dbReference>
<reference evidence="6 7" key="1">
    <citation type="submission" date="2015-12" db="EMBL/GenBank/DDBJ databases">
        <title>Dictyostelia acquired genes for synthesis and detection of signals that induce cell-type specialization by lateral gene transfer from prokaryotes.</title>
        <authorList>
            <person name="Gloeckner G."/>
            <person name="Schaap P."/>
        </authorList>
    </citation>
    <scope>NUCLEOTIDE SEQUENCE [LARGE SCALE GENOMIC DNA]</scope>
    <source>
        <strain evidence="6 7">TK</strain>
    </source>
</reference>
<gene>
    <name evidence="6" type="ORF">DLAC_05837</name>
</gene>
<dbReference type="SMART" id="SM00054">
    <property type="entry name" value="EFh"/>
    <property type="match status" value="2"/>
</dbReference>
<dbReference type="GO" id="GO:0032587">
    <property type="term" value="C:ruffle membrane"/>
    <property type="evidence" value="ECO:0007669"/>
    <property type="project" value="TreeGrafter"/>
</dbReference>
<dbReference type="SUPFAM" id="SSF47473">
    <property type="entry name" value="EF-hand"/>
    <property type="match status" value="1"/>
</dbReference>
<dbReference type="AlphaFoldDB" id="A0A151ZH13"/>
<protein>
    <submittedName>
        <fullName evidence="6">Calcium-binding protein</fullName>
    </submittedName>
</protein>
<keyword evidence="7" id="KW-1185">Reference proteome</keyword>
<evidence type="ECO:0000256" key="1">
    <source>
        <dbReference type="ARBA" id="ARBA00022723"/>
    </source>
</evidence>
<evidence type="ECO:0000256" key="4">
    <source>
        <dbReference type="SAM" id="MobiDB-lite"/>
    </source>
</evidence>
<name>A0A151ZH13_TIELA</name>
<evidence type="ECO:0000256" key="3">
    <source>
        <dbReference type="ARBA" id="ARBA00022837"/>
    </source>
</evidence>
<dbReference type="STRING" id="361077.A0A151ZH13"/>
<dbReference type="PROSITE" id="PS00018">
    <property type="entry name" value="EF_HAND_1"/>
    <property type="match status" value="1"/>
</dbReference>
<evidence type="ECO:0000259" key="5">
    <source>
        <dbReference type="PROSITE" id="PS50222"/>
    </source>
</evidence>
<dbReference type="Proteomes" id="UP000076078">
    <property type="component" value="Unassembled WGS sequence"/>
</dbReference>
<keyword evidence="3" id="KW-0106">Calcium</keyword>
<evidence type="ECO:0000256" key="2">
    <source>
        <dbReference type="ARBA" id="ARBA00022737"/>
    </source>
</evidence>
<dbReference type="Pfam" id="PF21008">
    <property type="entry name" value="AIF-1"/>
    <property type="match status" value="1"/>
</dbReference>
<feature type="domain" description="EF-hand" evidence="5">
    <location>
        <begin position="38"/>
        <end position="73"/>
    </location>
</feature>
<dbReference type="GO" id="GO:0097178">
    <property type="term" value="P:ruffle assembly"/>
    <property type="evidence" value="ECO:0007669"/>
    <property type="project" value="TreeGrafter"/>
</dbReference>
<dbReference type="PANTHER" id="PTHR10356">
    <property type="entry name" value="ALLOGRAFT INFLAMMATORY FACTOR-1"/>
    <property type="match status" value="1"/>
</dbReference>
<evidence type="ECO:0000313" key="6">
    <source>
        <dbReference type="EMBL" id="KYQ93199.1"/>
    </source>
</evidence>
<dbReference type="InterPro" id="IPR042433">
    <property type="entry name" value="AIF1/AIF1L"/>
</dbReference>
<dbReference type="GO" id="GO:0051017">
    <property type="term" value="P:actin filament bundle assembly"/>
    <property type="evidence" value="ECO:0007669"/>
    <property type="project" value="TreeGrafter"/>
</dbReference>
<dbReference type="CDD" id="cd00051">
    <property type="entry name" value="EFh"/>
    <property type="match status" value="1"/>
</dbReference>
<dbReference type="PANTHER" id="PTHR10356:SF0">
    <property type="entry name" value="CALCIUM-BINDING PROTEIN B"/>
    <property type="match status" value="1"/>
</dbReference>
<keyword evidence="2" id="KW-0677">Repeat</keyword>
<organism evidence="6 7">
    <name type="scientific">Tieghemostelium lacteum</name>
    <name type="common">Slime mold</name>
    <name type="synonym">Dictyostelium lacteum</name>
    <dbReference type="NCBI Taxonomy" id="361077"/>
    <lineage>
        <taxon>Eukaryota</taxon>
        <taxon>Amoebozoa</taxon>
        <taxon>Evosea</taxon>
        <taxon>Eumycetozoa</taxon>
        <taxon>Dictyostelia</taxon>
        <taxon>Dictyosteliales</taxon>
        <taxon>Raperosteliaceae</taxon>
        <taxon>Tieghemostelium</taxon>
    </lineage>
</organism>
<dbReference type="OrthoDB" id="13376at2759"/>
<dbReference type="FunFam" id="1.10.238.10:FF:000178">
    <property type="entry name" value="Calmodulin-2 A"/>
    <property type="match status" value="1"/>
</dbReference>
<dbReference type="InterPro" id="IPR011992">
    <property type="entry name" value="EF-hand-dom_pair"/>
</dbReference>
<dbReference type="InterPro" id="IPR002048">
    <property type="entry name" value="EF_hand_dom"/>
</dbReference>
<dbReference type="OMA" id="MDFGMSV"/>
<dbReference type="GO" id="GO:0051015">
    <property type="term" value="F:actin filament binding"/>
    <property type="evidence" value="ECO:0007669"/>
    <property type="project" value="TreeGrafter"/>
</dbReference>
<feature type="region of interest" description="Disordered" evidence="4">
    <location>
        <begin position="121"/>
        <end position="140"/>
    </location>
</feature>
<proteinExistence type="predicted"/>
<dbReference type="GO" id="GO:0005509">
    <property type="term" value="F:calcium ion binding"/>
    <property type="evidence" value="ECO:0007669"/>
    <property type="project" value="InterPro"/>
</dbReference>
<comment type="caution">
    <text evidence="6">The sequence shown here is derived from an EMBL/GenBank/DDBJ whole genome shotgun (WGS) entry which is preliminary data.</text>
</comment>
<dbReference type="InterPro" id="IPR018247">
    <property type="entry name" value="EF_Hand_1_Ca_BS"/>
</dbReference>
<accession>A0A151ZH13</accession>
<dbReference type="Gene3D" id="1.10.238.10">
    <property type="entry name" value="EF-hand"/>
    <property type="match status" value="1"/>
</dbReference>
<sequence>MATTKNYQGGKSFGNLKKQQEESLDSIAAEFASEIDEATLQKYKEKFMLYDENNSGDIDIMELKMMMEKLGIAKTHLELKKMISEVDSTGNGTINFRDFIVMMTGKKSSILQKILMFEEMAKKPDAPKGPPPKKSIQDFL</sequence>
<dbReference type="GO" id="GO:0005884">
    <property type="term" value="C:actin filament"/>
    <property type="evidence" value="ECO:0007669"/>
    <property type="project" value="TreeGrafter"/>
</dbReference>
<evidence type="ECO:0000313" key="7">
    <source>
        <dbReference type="Proteomes" id="UP000076078"/>
    </source>
</evidence>
<dbReference type="InterPro" id="IPR049025">
    <property type="entry name" value="AIF-1_EF_pair"/>
</dbReference>
<feature type="domain" description="EF-hand" evidence="5">
    <location>
        <begin position="74"/>
        <end position="109"/>
    </location>
</feature>
<dbReference type="InParanoid" id="A0A151ZH13"/>
<keyword evidence="1" id="KW-0479">Metal-binding</keyword>